<dbReference type="RefSeq" id="WP_066406519.1">
    <property type="nucleotide sequence ID" value="NZ_CP011390.1"/>
</dbReference>
<keyword evidence="3" id="KW-1185">Reference proteome</keyword>
<evidence type="ECO:0000313" key="3">
    <source>
        <dbReference type="Proteomes" id="UP000077177"/>
    </source>
</evidence>
<keyword evidence="1" id="KW-0812">Transmembrane</keyword>
<accession>A0A172TZ73</accession>
<dbReference type="STRING" id="1492898.SY85_18915"/>
<gene>
    <name evidence="2" type="ORF">SY85_18915</name>
</gene>
<evidence type="ECO:0000256" key="1">
    <source>
        <dbReference type="SAM" id="Phobius"/>
    </source>
</evidence>
<dbReference type="Proteomes" id="UP000077177">
    <property type="component" value="Chromosome"/>
</dbReference>
<organism evidence="2 3">
    <name type="scientific">Flavisolibacter tropicus</name>
    <dbReference type="NCBI Taxonomy" id="1492898"/>
    <lineage>
        <taxon>Bacteria</taxon>
        <taxon>Pseudomonadati</taxon>
        <taxon>Bacteroidota</taxon>
        <taxon>Chitinophagia</taxon>
        <taxon>Chitinophagales</taxon>
        <taxon>Chitinophagaceae</taxon>
        <taxon>Flavisolibacter</taxon>
    </lineage>
</organism>
<keyword evidence="1" id="KW-1133">Transmembrane helix</keyword>
<dbReference type="AlphaFoldDB" id="A0A172TZ73"/>
<dbReference type="EMBL" id="CP011390">
    <property type="protein sequence ID" value="ANE52248.1"/>
    <property type="molecule type" value="Genomic_DNA"/>
</dbReference>
<reference evidence="2 3" key="2">
    <citation type="journal article" date="2016" name="Int. J. Syst. Evol. Microbiol.">
        <title>Flavisolibacter tropicus sp. nov., isolated from tropical soil.</title>
        <authorList>
            <person name="Lee J.J."/>
            <person name="Kang M.S."/>
            <person name="Kim G.S."/>
            <person name="Lee C.S."/>
            <person name="Lim S."/>
            <person name="Lee J."/>
            <person name="Roh S.H."/>
            <person name="Kang H."/>
            <person name="Ha J.M."/>
            <person name="Bae S."/>
            <person name="Jung H.Y."/>
            <person name="Kim M.K."/>
        </authorList>
    </citation>
    <scope>NUCLEOTIDE SEQUENCE [LARGE SCALE GENOMIC DNA]</scope>
    <source>
        <strain evidence="2 3">LCS9</strain>
    </source>
</reference>
<dbReference type="KEGG" id="fla:SY85_18915"/>
<keyword evidence="1" id="KW-0472">Membrane</keyword>
<protein>
    <submittedName>
        <fullName evidence="2">Uncharacterized protein</fullName>
    </submittedName>
</protein>
<reference evidence="3" key="1">
    <citation type="submission" date="2015-01" db="EMBL/GenBank/DDBJ databases">
        <title>Flavisolibacter sp./LCS9/ whole genome sequencing.</title>
        <authorList>
            <person name="Kim M.K."/>
            <person name="Srinivasan S."/>
            <person name="Lee J.-J."/>
        </authorList>
    </citation>
    <scope>NUCLEOTIDE SEQUENCE [LARGE SCALE GENOMIC DNA]</scope>
    <source>
        <strain evidence="3">LCS9</strain>
    </source>
</reference>
<name>A0A172TZ73_9BACT</name>
<dbReference type="OrthoDB" id="677448at2"/>
<evidence type="ECO:0000313" key="2">
    <source>
        <dbReference type="EMBL" id="ANE52248.1"/>
    </source>
</evidence>
<sequence length="246" mass="26956">MSSRKYIHDELRELNSTLPSHVKEPVFSVPQGYFENFAASVLMRLKQEEAVDSAADELASLSPLLAGLSKKMPYDLPSNYFSTLSGDVPTLIQEDELPAILAEHPKTNPYDIPMGYFDNLPAQVLSKVAPKQAKVVSFNRTRWMRVAAAALVAGVIAISGLVYYNSRPSSINPSSSPEAWIASKLKNISNKDLDSFIESTDATSTEQIAKTNSAEVSKMLTDVSVKEIDAFLAQIPTDDEELSIIN</sequence>
<feature type="transmembrane region" description="Helical" evidence="1">
    <location>
        <begin position="143"/>
        <end position="164"/>
    </location>
</feature>
<proteinExistence type="predicted"/>